<accession>A0ABP5LYM6</accession>
<protein>
    <submittedName>
        <fullName evidence="1">Uncharacterized protein</fullName>
    </submittedName>
</protein>
<keyword evidence="2" id="KW-1185">Reference proteome</keyword>
<dbReference type="EMBL" id="BAAANT010000041">
    <property type="protein sequence ID" value="GAA2154195.1"/>
    <property type="molecule type" value="Genomic_DNA"/>
</dbReference>
<organism evidence="1 2">
    <name type="scientific">Kitasatospora kazusensis</name>
    <dbReference type="NCBI Taxonomy" id="407974"/>
    <lineage>
        <taxon>Bacteria</taxon>
        <taxon>Bacillati</taxon>
        <taxon>Actinomycetota</taxon>
        <taxon>Actinomycetes</taxon>
        <taxon>Kitasatosporales</taxon>
        <taxon>Streptomycetaceae</taxon>
        <taxon>Kitasatospora</taxon>
    </lineage>
</organism>
<evidence type="ECO:0000313" key="1">
    <source>
        <dbReference type="EMBL" id="GAA2154195.1"/>
    </source>
</evidence>
<name>A0ABP5LYM6_9ACTN</name>
<reference evidence="2" key="1">
    <citation type="journal article" date="2019" name="Int. J. Syst. Evol. Microbiol.">
        <title>The Global Catalogue of Microorganisms (GCM) 10K type strain sequencing project: providing services to taxonomists for standard genome sequencing and annotation.</title>
        <authorList>
            <consortium name="The Broad Institute Genomics Platform"/>
            <consortium name="The Broad Institute Genome Sequencing Center for Infectious Disease"/>
            <person name="Wu L."/>
            <person name="Ma J."/>
        </authorList>
    </citation>
    <scope>NUCLEOTIDE SEQUENCE [LARGE SCALE GENOMIC DNA]</scope>
    <source>
        <strain evidence="2">JCM 14560</strain>
    </source>
</reference>
<comment type="caution">
    <text evidence="1">The sequence shown here is derived from an EMBL/GenBank/DDBJ whole genome shotgun (WGS) entry which is preliminary data.</text>
</comment>
<sequence>MAIPDGIIRINRYRAEPSGLYGTTKFLITVRIDDITAGLLRASQQFVAPVPSGPHRVELRWVTPLFSSLGKSEVLHVLVGPGEDINLDCEIHNGPMVRRLLLHHLGDLSTPAPSVSGAADARVLAVTQMKRIEEQLGEDVRLIDNRASPAPVTRSLKASREWTRTLTLGESRSRTLGGNVSANLLWLSAKGSIEAELQHSLSLAIGSTHLFEEEFGVTVPARTALRIVLDWKRIWQCGEARVLLPDRSVHTVPYQVVVSVTFDQKIQDVTSFPDG</sequence>
<evidence type="ECO:0000313" key="2">
    <source>
        <dbReference type="Proteomes" id="UP001422759"/>
    </source>
</evidence>
<proteinExistence type="predicted"/>
<dbReference type="Proteomes" id="UP001422759">
    <property type="component" value="Unassembled WGS sequence"/>
</dbReference>
<gene>
    <name evidence="1" type="ORF">GCM10009760_52870</name>
</gene>